<gene>
    <name evidence="1" type="ORF">LPJ66_006371</name>
</gene>
<accession>A0ACC1IBW3</accession>
<sequence length="87" mass="9624">VMVGEQAAGVLAQVKRDTGTLSAEQEDAFKQPIVAKYEHEGHPYYASARLWDDGVLRPQDTRRTLALALKATSRTAGDETKFGVFRM</sequence>
<name>A0ACC1IBW3_9FUNG</name>
<reference evidence="1" key="1">
    <citation type="submission" date="2022-07" db="EMBL/GenBank/DDBJ databases">
        <title>Phylogenomic reconstructions and comparative analyses of Kickxellomycotina fungi.</title>
        <authorList>
            <person name="Reynolds N.K."/>
            <person name="Stajich J.E."/>
            <person name="Barry K."/>
            <person name="Grigoriev I.V."/>
            <person name="Crous P."/>
            <person name="Smith M.E."/>
        </authorList>
    </citation>
    <scope>NUCLEOTIDE SEQUENCE</scope>
    <source>
        <strain evidence="1">Benny 63K</strain>
    </source>
</reference>
<keyword evidence="2" id="KW-1185">Reference proteome</keyword>
<dbReference type="Proteomes" id="UP001150581">
    <property type="component" value="Unassembled WGS sequence"/>
</dbReference>
<evidence type="ECO:0000313" key="1">
    <source>
        <dbReference type="EMBL" id="KAJ1892386.1"/>
    </source>
</evidence>
<comment type="caution">
    <text evidence="1">The sequence shown here is derived from an EMBL/GenBank/DDBJ whole genome shotgun (WGS) entry which is preliminary data.</text>
</comment>
<proteinExistence type="predicted"/>
<protein>
    <submittedName>
        <fullName evidence="1">Uncharacterized protein</fullName>
    </submittedName>
</protein>
<organism evidence="1 2">
    <name type="scientific">Kickxella alabastrina</name>
    <dbReference type="NCBI Taxonomy" id="61397"/>
    <lineage>
        <taxon>Eukaryota</taxon>
        <taxon>Fungi</taxon>
        <taxon>Fungi incertae sedis</taxon>
        <taxon>Zoopagomycota</taxon>
        <taxon>Kickxellomycotina</taxon>
        <taxon>Kickxellomycetes</taxon>
        <taxon>Kickxellales</taxon>
        <taxon>Kickxellaceae</taxon>
        <taxon>Kickxella</taxon>
    </lineage>
</organism>
<feature type="non-terminal residue" evidence="1">
    <location>
        <position position="1"/>
    </location>
</feature>
<dbReference type="EMBL" id="JANBPG010001003">
    <property type="protein sequence ID" value="KAJ1892386.1"/>
    <property type="molecule type" value="Genomic_DNA"/>
</dbReference>
<evidence type="ECO:0000313" key="2">
    <source>
        <dbReference type="Proteomes" id="UP001150581"/>
    </source>
</evidence>